<protein>
    <recommendedName>
        <fullName evidence="3">ABM domain-containing protein</fullName>
    </recommendedName>
</protein>
<proteinExistence type="predicted"/>
<organism evidence="1 2">
    <name type="scientific">Enterovibrio norvegicus FF-454</name>
    <dbReference type="NCBI Taxonomy" id="1185651"/>
    <lineage>
        <taxon>Bacteria</taxon>
        <taxon>Pseudomonadati</taxon>
        <taxon>Pseudomonadota</taxon>
        <taxon>Gammaproteobacteria</taxon>
        <taxon>Vibrionales</taxon>
        <taxon>Vibrionaceae</taxon>
        <taxon>Enterovibrio</taxon>
    </lineage>
</organism>
<evidence type="ECO:0008006" key="3">
    <source>
        <dbReference type="Google" id="ProtNLM"/>
    </source>
</evidence>
<comment type="caution">
    <text evidence="1">The sequence shown here is derived from an EMBL/GenBank/DDBJ whole genome shotgun (WGS) entry which is preliminary data.</text>
</comment>
<keyword evidence="2" id="KW-1185">Reference proteome</keyword>
<evidence type="ECO:0000313" key="1">
    <source>
        <dbReference type="EMBL" id="OEE59134.1"/>
    </source>
</evidence>
<reference evidence="1 2" key="1">
    <citation type="journal article" date="2012" name="Science">
        <title>Ecological populations of bacteria act as socially cohesive units of antibiotic production and resistance.</title>
        <authorList>
            <person name="Cordero O.X."/>
            <person name="Wildschutte H."/>
            <person name="Kirkup B."/>
            <person name="Proehl S."/>
            <person name="Ngo L."/>
            <person name="Hussain F."/>
            <person name="Le Roux F."/>
            <person name="Mincer T."/>
            <person name="Polz M.F."/>
        </authorList>
    </citation>
    <scope>NUCLEOTIDE SEQUENCE [LARGE SCALE GENOMIC DNA]</scope>
    <source>
        <strain evidence="1 2">FF-454</strain>
    </source>
</reference>
<dbReference type="SUPFAM" id="SSF54909">
    <property type="entry name" value="Dimeric alpha+beta barrel"/>
    <property type="match status" value="1"/>
</dbReference>
<dbReference type="AlphaFoldDB" id="A0A1E5C0T8"/>
<accession>A0A1E5C0T8</accession>
<sequence length="105" mass="11644">MENVVETVRFKLNEGTDVQSFLSDAEGTTAYVKGSAGFQYRSLSLNEETLEWLDVIYWDSMANAKAASNHFMSNESAQKMVSHIDEASLVMATDFVKMSICSSSL</sequence>
<dbReference type="Proteomes" id="UP000095039">
    <property type="component" value="Unassembled WGS sequence"/>
</dbReference>
<evidence type="ECO:0000313" key="2">
    <source>
        <dbReference type="Proteomes" id="UP000095039"/>
    </source>
</evidence>
<name>A0A1E5C0T8_9GAMM</name>
<dbReference type="InterPro" id="IPR011008">
    <property type="entry name" value="Dimeric_a/b-barrel"/>
</dbReference>
<dbReference type="RefSeq" id="WP_016961374.1">
    <property type="nucleotide sequence ID" value="NZ_AJWN02000090.1"/>
</dbReference>
<gene>
    <name evidence="1" type="ORF">A1OK_03735</name>
</gene>
<dbReference type="EMBL" id="AJWN02000090">
    <property type="protein sequence ID" value="OEE59134.1"/>
    <property type="molecule type" value="Genomic_DNA"/>
</dbReference>